<keyword evidence="2" id="KW-1185">Reference proteome</keyword>
<gene>
    <name evidence="1" type="ORF">B0X70_21460</name>
</gene>
<name>A0ABX8LYU7_9GAMM</name>
<dbReference type="Proteomes" id="UP000693715">
    <property type="component" value="Chromosome"/>
</dbReference>
<reference evidence="1 2" key="1">
    <citation type="submission" date="2017-03" db="EMBL/GenBank/DDBJ databases">
        <title>Genome comparison of Photorhabdus luminescens strain 0813-124 phase variants.</title>
        <authorList>
            <person name="Chien C.-C."/>
            <person name="Chen W.-J."/>
            <person name="Shih M.-C."/>
            <person name="Hsieh F.-C."/>
        </authorList>
    </citation>
    <scope>NUCLEOTIDE SEQUENCE [LARGE SCALE GENOMIC DNA]</scope>
    <source>
        <strain evidence="1 2">0813-124 phase II</strain>
    </source>
</reference>
<dbReference type="RefSeq" id="WP_217470321.1">
    <property type="nucleotide sequence ID" value="NZ_CP020335.1"/>
</dbReference>
<evidence type="ECO:0000313" key="1">
    <source>
        <dbReference type="EMBL" id="QXF35471.1"/>
    </source>
</evidence>
<dbReference type="EMBL" id="CP020335">
    <property type="protein sequence ID" value="QXF35471.1"/>
    <property type="molecule type" value="Genomic_DNA"/>
</dbReference>
<protein>
    <recommendedName>
        <fullName evidence="3">Chromosome partitioning protein ParB</fullName>
    </recommendedName>
</protein>
<evidence type="ECO:0008006" key="3">
    <source>
        <dbReference type="Google" id="ProtNLM"/>
    </source>
</evidence>
<proteinExistence type="predicted"/>
<dbReference type="InterPro" id="IPR022304">
    <property type="entry name" value="ICE_PFGI_1_ParB"/>
</dbReference>
<sequence>MSKHKTSLSDAILQRGKTPQSLTGTVVLPMAEMPMVLTLDELQPNPDNPRLSRNPRFDDIKASVRARGLDSVPKVTRDPEDSGNVYIFSDGGNTRYQILCELWKETGEERFFRIPCLFKPWPGRLQCVIGHLAENDVRGDLTFIEKALGVFNASSMHEKCLGRPVSQRELTDLLKQEGFPISQTSISQMHNTVQYLYPHMPNVLISGMGRPQAVNILSLRVDAQKTWNSFSSEASCGKDFDSVFGEVCQRFDNPELYSFDMLRDELIGELIKALPHPALNYDRWLLELDPKERNRRQLFGEPPPIAEHLRDADRQAAEVPEKSVPLVTKSAACVSAVEPESHGDVIECQEDKKTEEYEACPPKPPKVEVQLDVYETRPTLSSELSTIQDKEDIAPLVSAPLSQIVPSTLSELNHCLPTPPQTSLLTEPTPYDGLSFAQTGLEPVSDIWSISPVRDDIEHLQDMAFRLAFELAEEMGGADELEEAKDTACEVGYRLAYSHTASRFVQVLLSLTGESDHNGELADTGIGMLGTWFVGSDKDTPVLPDVAVVKFMRLIRVLRRLRELQRELSVVSAEGNCNV</sequence>
<accession>A0ABX8LYU7</accession>
<organism evidence="1 2">
    <name type="scientific">Photorhabdus akhurstii</name>
    <dbReference type="NCBI Taxonomy" id="171438"/>
    <lineage>
        <taxon>Bacteria</taxon>
        <taxon>Pseudomonadati</taxon>
        <taxon>Pseudomonadota</taxon>
        <taxon>Gammaproteobacteria</taxon>
        <taxon>Enterobacterales</taxon>
        <taxon>Morganellaceae</taxon>
        <taxon>Photorhabdus</taxon>
    </lineage>
</organism>
<dbReference type="NCBIfam" id="TIGR03764">
    <property type="entry name" value="ICE_PFGI_1_parB"/>
    <property type="match status" value="1"/>
</dbReference>
<evidence type="ECO:0000313" key="2">
    <source>
        <dbReference type="Proteomes" id="UP000693715"/>
    </source>
</evidence>